<accession>A0A9E8HQ75</accession>
<keyword evidence="2" id="KW-1185">Reference proteome</keyword>
<dbReference type="Pfam" id="PF15428">
    <property type="entry name" value="Imm26"/>
    <property type="match status" value="1"/>
</dbReference>
<proteinExistence type="predicted"/>
<dbReference type="EMBL" id="CP101527">
    <property type="protein sequence ID" value="UZW74531.1"/>
    <property type="molecule type" value="Genomic_DNA"/>
</dbReference>
<gene>
    <name evidence="1" type="ORF">NNL22_16130</name>
</gene>
<name>A0A9E8HQ75_9ALTE</name>
<dbReference type="Proteomes" id="UP001164472">
    <property type="component" value="Chromosome"/>
</dbReference>
<dbReference type="AlphaFoldDB" id="A0A9E8HQ75"/>
<reference evidence="1" key="1">
    <citation type="submission" date="2022-07" db="EMBL/GenBank/DDBJ databases">
        <title>Alkalimarinus sp. nov., isolated from gut of a Alitta virens.</title>
        <authorList>
            <person name="Yang A.I."/>
            <person name="Shin N.-R."/>
        </authorList>
    </citation>
    <scope>NUCLEOTIDE SEQUENCE</scope>
    <source>
        <strain evidence="1">FA028</strain>
    </source>
</reference>
<organism evidence="1 2">
    <name type="scientific">Alkalimarinus sediminis</name>
    <dbReference type="NCBI Taxonomy" id="1632866"/>
    <lineage>
        <taxon>Bacteria</taxon>
        <taxon>Pseudomonadati</taxon>
        <taxon>Pseudomonadota</taxon>
        <taxon>Gammaproteobacteria</taxon>
        <taxon>Alteromonadales</taxon>
        <taxon>Alteromonadaceae</taxon>
        <taxon>Alkalimarinus</taxon>
    </lineage>
</organism>
<sequence length="151" mass="17281">MSKKQRRTIGSIFKLPVDDYFVHGQILDDTEIVVFDTKGRKIEDPGEIVLQPILFRVSANSDAILDGHWLKIGKAKISKELSKPIPRYIQDALSPDKYEIYERGVTRKATRDECLGLECVAVWAVNHVTDRVRDHYNGVPNVWLQQCTLQC</sequence>
<evidence type="ECO:0000313" key="2">
    <source>
        <dbReference type="Proteomes" id="UP001164472"/>
    </source>
</evidence>
<protein>
    <submittedName>
        <fullName evidence="1">Immunity 26/phosphotriesterase HocA family protein</fullName>
    </submittedName>
</protein>
<dbReference type="InterPro" id="IPR029278">
    <property type="entry name" value="Imm26"/>
</dbReference>
<dbReference type="KEGG" id="asem:NNL22_16130"/>
<evidence type="ECO:0000313" key="1">
    <source>
        <dbReference type="EMBL" id="UZW74531.1"/>
    </source>
</evidence>
<dbReference type="RefSeq" id="WP_251813118.1">
    <property type="nucleotide sequence ID" value="NZ_CP101527.1"/>
</dbReference>